<dbReference type="GO" id="GO:0006402">
    <property type="term" value="P:mRNA catabolic process"/>
    <property type="evidence" value="ECO:0007669"/>
    <property type="project" value="InterPro"/>
</dbReference>
<dbReference type="GO" id="GO:0000175">
    <property type="term" value="F:3'-5'-RNA exonuclease activity"/>
    <property type="evidence" value="ECO:0007669"/>
    <property type="project" value="TreeGrafter"/>
</dbReference>
<dbReference type="InterPro" id="IPR020568">
    <property type="entry name" value="Ribosomal_Su5_D2-typ_SF"/>
</dbReference>
<keyword evidence="3 6" id="KW-0548">Nucleotidyltransferase</keyword>
<dbReference type="GO" id="GO:0003723">
    <property type="term" value="F:RNA binding"/>
    <property type="evidence" value="ECO:0007669"/>
    <property type="project" value="UniProtKB-KW"/>
</dbReference>
<dbReference type="InterPro" id="IPR027408">
    <property type="entry name" value="PNPase/RNase_PH_dom_sf"/>
</dbReference>
<evidence type="ECO:0000256" key="4">
    <source>
        <dbReference type="ARBA" id="ARBA00022884"/>
    </source>
</evidence>
<sequence length="167" mass="18242">MSQEKKVFKTEWANRSLTIETGQLAKQANGAVLVRYGDTVVLSTAVASKEPRDGDFFPLMVNYEEKMYAAGKIPGGFKKREGRPSDEATLTARLIDRPIRPLFPKGYKYDVQIMNTVLSADPDCSPEMAAMIGSSMALSVSDIPFQGPIAGVNVGYIDGEYIINPNS</sequence>
<gene>
    <name evidence="6" type="primary">pnp_1</name>
    <name evidence="6" type="ORF">NCTC12195_02247</name>
</gene>
<evidence type="ECO:0000256" key="1">
    <source>
        <dbReference type="ARBA" id="ARBA00012416"/>
    </source>
</evidence>
<keyword evidence="4" id="KW-0694">RNA-binding</keyword>
<dbReference type="SUPFAM" id="SSF54211">
    <property type="entry name" value="Ribosomal protein S5 domain 2-like"/>
    <property type="match status" value="1"/>
</dbReference>
<dbReference type="Pfam" id="PF01138">
    <property type="entry name" value="RNase_PH"/>
    <property type="match status" value="1"/>
</dbReference>
<dbReference type="Gene3D" id="3.30.230.70">
    <property type="entry name" value="GHMP Kinase, N-terminal domain"/>
    <property type="match status" value="1"/>
</dbReference>
<organism evidence="6 7">
    <name type="scientific">Staphylococcus gallinarum</name>
    <dbReference type="NCBI Taxonomy" id="1293"/>
    <lineage>
        <taxon>Bacteria</taxon>
        <taxon>Bacillati</taxon>
        <taxon>Bacillota</taxon>
        <taxon>Bacilli</taxon>
        <taxon>Bacillales</taxon>
        <taxon>Staphylococcaceae</taxon>
        <taxon>Staphylococcus</taxon>
    </lineage>
</organism>
<dbReference type="EMBL" id="UHDK01000001">
    <property type="protein sequence ID" value="SUM32798.1"/>
    <property type="molecule type" value="Genomic_DNA"/>
</dbReference>
<dbReference type="FunFam" id="3.30.230.70:FF:000001">
    <property type="entry name" value="Polyribonucleotide nucleotidyltransferase"/>
    <property type="match status" value="1"/>
</dbReference>
<dbReference type="PANTHER" id="PTHR11252:SF0">
    <property type="entry name" value="POLYRIBONUCLEOTIDE NUCLEOTIDYLTRANSFERASE 1, MITOCHONDRIAL"/>
    <property type="match status" value="1"/>
</dbReference>
<name>A0A380FF54_STAGA</name>
<evidence type="ECO:0000313" key="7">
    <source>
        <dbReference type="Proteomes" id="UP000255277"/>
    </source>
</evidence>
<evidence type="ECO:0000256" key="3">
    <source>
        <dbReference type="ARBA" id="ARBA00022695"/>
    </source>
</evidence>
<reference evidence="6 7" key="1">
    <citation type="submission" date="2018-06" db="EMBL/GenBank/DDBJ databases">
        <authorList>
            <consortium name="Pathogen Informatics"/>
            <person name="Doyle S."/>
        </authorList>
    </citation>
    <scope>NUCLEOTIDE SEQUENCE [LARGE SCALE GENOMIC DNA]</scope>
    <source>
        <strain evidence="6 7">NCTC12195</strain>
    </source>
</reference>
<evidence type="ECO:0000259" key="5">
    <source>
        <dbReference type="Pfam" id="PF01138"/>
    </source>
</evidence>
<dbReference type="InterPro" id="IPR001247">
    <property type="entry name" value="ExoRNase_PH_dom1"/>
</dbReference>
<dbReference type="InterPro" id="IPR036345">
    <property type="entry name" value="ExoRNase_PH_dom2_sf"/>
</dbReference>
<dbReference type="InterPro" id="IPR012162">
    <property type="entry name" value="PNPase"/>
</dbReference>
<dbReference type="SUPFAM" id="SSF55666">
    <property type="entry name" value="Ribonuclease PH domain 2-like"/>
    <property type="match status" value="1"/>
</dbReference>
<feature type="domain" description="Exoribonuclease phosphorolytic" evidence="5">
    <location>
        <begin position="15"/>
        <end position="144"/>
    </location>
</feature>
<dbReference type="Proteomes" id="UP000255277">
    <property type="component" value="Unassembled WGS sequence"/>
</dbReference>
<dbReference type="GO" id="GO:0005829">
    <property type="term" value="C:cytosol"/>
    <property type="evidence" value="ECO:0007669"/>
    <property type="project" value="TreeGrafter"/>
</dbReference>
<evidence type="ECO:0000256" key="2">
    <source>
        <dbReference type="ARBA" id="ARBA00022679"/>
    </source>
</evidence>
<dbReference type="PANTHER" id="PTHR11252">
    <property type="entry name" value="POLYRIBONUCLEOTIDE NUCLEOTIDYLTRANSFERASE"/>
    <property type="match status" value="1"/>
</dbReference>
<dbReference type="EC" id="2.7.7.8" evidence="1"/>
<dbReference type="GO" id="GO:0004654">
    <property type="term" value="F:polyribonucleotide nucleotidyltransferase activity"/>
    <property type="evidence" value="ECO:0007669"/>
    <property type="project" value="UniProtKB-EC"/>
</dbReference>
<keyword evidence="2 6" id="KW-0808">Transferase</keyword>
<accession>A0A380FF54</accession>
<dbReference type="AlphaFoldDB" id="A0A380FF54"/>
<proteinExistence type="predicted"/>
<evidence type="ECO:0000313" key="6">
    <source>
        <dbReference type="EMBL" id="SUM32798.1"/>
    </source>
</evidence>
<protein>
    <recommendedName>
        <fullName evidence="1">polyribonucleotide nucleotidyltransferase</fullName>
        <ecNumber evidence="1">2.7.7.8</ecNumber>
    </recommendedName>
</protein>